<feature type="non-terminal residue" evidence="1">
    <location>
        <position position="1"/>
    </location>
</feature>
<proteinExistence type="predicted"/>
<reference evidence="1 2" key="1">
    <citation type="submission" date="2015-06" db="EMBL/GenBank/DDBJ databases">
        <title>Survival trade-offs in plant roots during colonization by closely related pathogenic and mutualistic fungi.</title>
        <authorList>
            <person name="Hacquard S."/>
            <person name="Kracher B."/>
            <person name="Hiruma K."/>
            <person name="Weinman A."/>
            <person name="Muench P."/>
            <person name="Garrido Oter R."/>
            <person name="Ver Loren van Themaat E."/>
            <person name="Dallerey J.-F."/>
            <person name="Damm U."/>
            <person name="Henrissat B."/>
            <person name="Lespinet O."/>
            <person name="Thon M."/>
            <person name="Kemen E."/>
            <person name="McHardy A.C."/>
            <person name="Schulze-Lefert P."/>
            <person name="O'Connell R.J."/>
        </authorList>
    </citation>
    <scope>NUCLEOTIDE SEQUENCE [LARGE SCALE GENOMIC DNA]</scope>
    <source>
        <strain evidence="1 2">0861</strain>
    </source>
</reference>
<name>A0A166WR02_9PEZI</name>
<gene>
    <name evidence="1" type="ORF">CT0861_00924</name>
</gene>
<accession>A0A166WR02</accession>
<dbReference type="Proteomes" id="UP000076552">
    <property type="component" value="Unassembled WGS sequence"/>
</dbReference>
<dbReference type="EMBL" id="LFIV01000020">
    <property type="protein sequence ID" value="KZL75907.1"/>
    <property type="molecule type" value="Genomic_DNA"/>
</dbReference>
<evidence type="ECO:0000313" key="2">
    <source>
        <dbReference type="Proteomes" id="UP000076552"/>
    </source>
</evidence>
<evidence type="ECO:0000313" key="1">
    <source>
        <dbReference type="EMBL" id="KZL75907.1"/>
    </source>
</evidence>
<organism evidence="1 2">
    <name type="scientific">Colletotrichum tofieldiae</name>
    <dbReference type="NCBI Taxonomy" id="708197"/>
    <lineage>
        <taxon>Eukaryota</taxon>
        <taxon>Fungi</taxon>
        <taxon>Dikarya</taxon>
        <taxon>Ascomycota</taxon>
        <taxon>Pezizomycotina</taxon>
        <taxon>Sordariomycetes</taxon>
        <taxon>Hypocreomycetidae</taxon>
        <taxon>Glomerellales</taxon>
        <taxon>Glomerellaceae</taxon>
        <taxon>Colletotrichum</taxon>
        <taxon>Colletotrichum spaethianum species complex</taxon>
    </lineage>
</organism>
<protein>
    <submittedName>
        <fullName evidence="1">Uncharacterized protein</fullName>
    </submittedName>
</protein>
<sequence length="123" mass="13250">LSTLITPCVCAVVAERTPIQVSKWPTPTMEPLLFTIAGHHQRGPATERQRLSLELRKAKSNGPERMANTKPNLGGVLGGGIHGSNPAWLFLDSPPSDNCNKALMLHVTNCTGAILWKRCGSVL</sequence>
<keyword evidence="2" id="KW-1185">Reference proteome</keyword>
<comment type="caution">
    <text evidence="1">The sequence shown here is derived from an EMBL/GenBank/DDBJ whole genome shotgun (WGS) entry which is preliminary data.</text>
</comment>
<dbReference type="AlphaFoldDB" id="A0A166WR02"/>